<keyword evidence="5 12" id="KW-0138">CF(0)</keyword>
<evidence type="ECO:0000256" key="12">
    <source>
        <dbReference type="HAMAP-Rule" id="MF_01393"/>
    </source>
</evidence>
<evidence type="ECO:0000256" key="6">
    <source>
        <dbReference type="ARBA" id="ARBA00022692"/>
    </source>
</evidence>
<feature type="transmembrane region" description="Helical" evidence="12">
    <location>
        <begin position="44"/>
        <end position="66"/>
    </location>
</feature>
<keyword evidence="10 12" id="KW-0472">Membrane</keyword>
<evidence type="ECO:0000256" key="1">
    <source>
        <dbReference type="ARBA" id="ARBA00004141"/>
    </source>
</evidence>
<organism evidence="14 15">
    <name type="scientific">Thermochromatium tepidum ATCC 43061</name>
    <dbReference type="NCBI Taxonomy" id="316276"/>
    <lineage>
        <taxon>Bacteria</taxon>
        <taxon>Pseudomonadati</taxon>
        <taxon>Pseudomonadota</taxon>
        <taxon>Gammaproteobacteria</taxon>
        <taxon>Chromatiales</taxon>
        <taxon>Chromatiaceae</taxon>
        <taxon>Thermochromatium</taxon>
    </lineage>
</organism>
<comment type="subcellular location">
    <subcellularLocation>
        <location evidence="12 13">Cell membrane</location>
        <topology evidence="12 13">Multi-pass membrane protein</topology>
    </subcellularLocation>
    <subcellularLocation>
        <location evidence="1">Membrane</location>
        <topology evidence="1">Multi-pass membrane protein</topology>
    </subcellularLocation>
</comment>
<dbReference type="Proteomes" id="UP000426424">
    <property type="component" value="Chromosome"/>
</dbReference>
<keyword evidence="4 12" id="KW-1003">Cell membrane</keyword>
<keyword evidence="8 12" id="KW-1133">Transmembrane helix</keyword>
<evidence type="ECO:0000256" key="9">
    <source>
        <dbReference type="ARBA" id="ARBA00023065"/>
    </source>
</evidence>
<evidence type="ECO:0000256" key="10">
    <source>
        <dbReference type="ARBA" id="ARBA00023136"/>
    </source>
</evidence>
<dbReference type="NCBIfam" id="NF004477">
    <property type="entry name" value="PRK05815.1-1"/>
    <property type="match status" value="1"/>
</dbReference>
<dbReference type="OrthoDB" id="9789241at2"/>
<dbReference type="InterPro" id="IPR023011">
    <property type="entry name" value="ATP_synth_F0_asu_AS"/>
</dbReference>
<evidence type="ECO:0000256" key="2">
    <source>
        <dbReference type="ARBA" id="ARBA00006810"/>
    </source>
</evidence>
<dbReference type="GO" id="GO:0042777">
    <property type="term" value="P:proton motive force-driven plasma membrane ATP synthesis"/>
    <property type="evidence" value="ECO:0007669"/>
    <property type="project" value="TreeGrafter"/>
</dbReference>
<dbReference type="InterPro" id="IPR000568">
    <property type="entry name" value="ATP_synth_F0_asu"/>
</dbReference>
<dbReference type="GO" id="GO:0045259">
    <property type="term" value="C:proton-transporting ATP synthase complex"/>
    <property type="evidence" value="ECO:0007669"/>
    <property type="project" value="UniProtKB-KW"/>
</dbReference>
<keyword evidence="9 12" id="KW-0406">Ion transport</keyword>
<dbReference type="FunFam" id="1.20.120.220:FF:000002">
    <property type="entry name" value="ATP synthase subunit a"/>
    <property type="match status" value="1"/>
</dbReference>
<comment type="similarity">
    <text evidence="2 12 13">Belongs to the ATPase A chain family.</text>
</comment>
<dbReference type="AlphaFoldDB" id="A0A6I6E1D3"/>
<evidence type="ECO:0000313" key="14">
    <source>
        <dbReference type="EMBL" id="QGU33684.1"/>
    </source>
</evidence>
<dbReference type="NCBIfam" id="TIGR01131">
    <property type="entry name" value="ATP_synt_6_or_A"/>
    <property type="match status" value="1"/>
</dbReference>
<evidence type="ECO:0000256" key="7">
    <source>
        <dbReference type="ARBA" id="ARBA00022781"/>
    </source>
</evidence>
<keyword evidence="3 12" id="KW-0813">Transport</keyword>
<evidence type="ECO:0000256" key="8">
    <source>
        <dbReference type="ARBA" id="ARBA00022989"/>
    </source>
</evidence>
<gene>
    <name evidence="12 14" type="primary">atpB</name>
    <name evidence="14" type="ORF">E6P07_12265</name>
</gene>
<dbReference type="InterPro" id="IPR035908">
    <property type="entry name" value="F0_ATP_A_sf"/>
</dbReference>
<evidence type="ECO:0000256" key="4">
    <source>
        <dbReference type="ARBA" id="ARBA00022475"/>
    </source>
</evidence>
<dbReference type="Gene3D" id="1.20.120.220">
    <property type="entry name" value="ATP synthase, F0 complex, subunit A"/>
    <property type="match status" value="1"/>
</dbReference>
<keyword evidence="6 12" id="KW-0812">Transmembrane</keyword>
<feature type="transmembrane region" description="Helical" evidence="12">
    <location>
        <begin position="232"/>
        <end position="254"/>
    </location>
</feature>
<dbReference type="Pfam" id="PF00119">
    <property type="entry name" value="ATP-synt_A"/>
    <property type="match status" value="1"/>
</dbReference>
<dbReference type="GO" id="GO:0046933">
    <property type="term" value="F:proton-transporting ATP synthase activity, rotational mechanism"/>
    <property type="evidence" value="ECO:0007669"/>
    <property type="project" value="UniProtKB-UniRule"/>
</dbReference>
<dbReference type="RefSeq" id="WP_153975872.1">
    <property type="nucleotide sequence ID" value="NZ_CP039268.1"/>
</dbReference>
<accession>A0A6I6E1D3</accession>
<evidence type="ECO:0000256" key="3">
    <source>
        <dbReference type="ARBA" id="ARBA00022448"/>
    </source>
</evidence>
<comment type="function">
    <text evidence="12 13">Key component of the proton channel; it plays a direct role in the translocation of protons across the membrane.</text>
</comment>
<dbReference type="SUPFAM" id="SSF81336">
    <property type="entry name" value="F1F0 ATP synthase subunit A"/>
    <property type="match status" value="1"/>
</dbReference>
<dbReference type="PANTHER" id="PTHR42823">
    <property type="entry name" value="ATP SYNTHASE SUBUNIT A, CHLOROPLASTIC"/>
    <property type="match status" value="1"/>
</dbReference>
<sequence>MASSETLTSQGYIQHHLTNLTLGWHPEHGLGFAHDSAEAAEMGFWAINVDTLFFSILLGSLFLWFFKGVAERVTAGVPGTAQNFVEWVVEFVEENVRGSFTHKNAMVAPLALTIFAWVFLMNLMDLVPVDLIPHLFAQLFATLGADPHHVYLKIVPTTDPNATFGMALMVFILVLYYSLKMKGLGGFIGELTLQPFGKWGLPANLILEGISLLSKPVSLALRLFGNMYAGEMIFILIALLYGGGLLLAGTAGVLQFVWAVFHILIITLQAFIFMVLTIVYLDMAHQEHH</sequence>
<dbReference type="PANTHER" id="PTHR42823:SF3">
    <property type="entry name" value="ATP SYNTHASE SUBUNIT A, CHLOROPLASTIC"/>
    <property type="match status" value="1"/>
</dbReference>
<keyword evidence="15" id="KW-1185">Reference proteome</keyword>
<proteinExistence type="inferred from homology"/>
<protein>
    <recommendedName>
        <fullName evidence="12 13">ATP synthase subunit a</fullName>
    </recommendedName>
    <alternativeName>
        <fullName evidence="12">ATP synthase F0 sector subunit a</fullName>
    </alternativeName>
    <alternativeName>
        <fullName evidence="12">F-ATPase subunit 6</fullName>
    </alternativeName>
</protein>
<dbReference type="EMBL" id="CP039268">
    <property type="protein sequence ID" value="QGU33684.1"/>
    <property type="molecule type" value="Genomic_DNA"/>
</dbReference>
<dbReference type="CDD" id="cd00310">
    <property type="entry name" value="ATP-synt_Fo_a_6"/>
    <property type="match status" value="1"/>
</dbReference>
<evidence type="ECO:0000313" key="15">
    <source>
        <dbReference type="Proteomes" id="UP000426424"/>
    </source>
</evidence>
<reference evidence="14 15" key="1">
    <citation type="submission" date="2019-12" db="EMBL/GenBank/DDBJ databases">
        <title>The complete genome of the thermophilic, anoxygenic phototrophic gammaproteobacterium Thermochromatium tepidum.</title>
        <authorList>
            <person name="Sattley W.M."/>
            <person name="Swingley W.D."/>
            <person name="Burchell B.M."/>
            <person name="Gurbani S.A."/>
            <person name="Kujawa C.M."/>
            <person name="Nuccio D.A."/>
            <person name="Schladweiler J."/>
            <person name="Shaffer K.N."/>
            <person name="Stokes L.M."/>
            <person name="Touchman J.W."/>
            <person name="Blankenship R.E."/>
            <person name="Madigan M.T."/>
        </authorList>
    </citation>
    <scope>NUCLEOTIDE SEQUENCE [LARGE SCALE GENOMIC DNA]</scope>
    <source>
        <strain evidence="14 15">ATCC 43061</strain>
    </source>
</reference>
<feature type="transmembrane region" description="Helical" evidence="12">
    <location>
        <begin position="162"/>
        <end position="179"/>
    </location>
</feature>
<dbReference type="KEGG" id="ttp:E6P07_12265"/>
<name>A0A6I6E1D3_THETI</name>
<evidence type="ECO:0000256" key="11">
    <source>
        <dbReference type="ARBA" id="ARBA00023310"/>
    </source>
</evidence>
<dbReference type="GO" id="GO:0005886">
    <property type="term" value="C:plasma membrane"/>
    <property type="evidence" value="ECO:0007669"/>
    <property type="project" value="UniProtKB-SubCell"/>
</dbReference>
<feature type="transmembrane region" description="Helical" evidence="12">
    <location>
        <begin position="105"/>
        <end position="124"/>
    </location>
</feature>
<dbReference type="HAMAP" id="MF_01393">
    <property type="entry name" value="ATP_synth_a_bact"/>
    <property type="match status" value="1"/>
</dbReference>
<keyword evidence="7 12" id="KW-0375">Hydrogen ion transport</keyword>
<dbReference type="InterPro" id="IPR045082">
    <property type="entry name" value="ATP_syn_F0_a_bact/chloroplast"/>
</dbReference>
<keyword evidence="11 12" id="KW-0066">ATP synthesis</keyword>
<feature type="transmembrane region" description="Helical" evidence="12">
    <location>
        <begin position="260"/>
        <end position="281"/>
    </location>
</feature>
<evidence type="ECO:0000256" key="13">
    <source>
        <dbReference type="RuleBase" id="RU000483"/>
    </source>
</evidence>
<evidence type="ECO:0000256" key="5">
    <source>
        <dbReference type="ARBA" id="ARBA00022547"/>
    </source>
</evidence>
<dbReference type="PROSITE" id="PS00449">
    <property type="entry name" value="ATPASE_A"/>
    <property type="match status" value="1"/>
</dbReference>